<evidence type="ECO:0000313" key="3">
    <source>
        <dbReference type="Proteomes" id="UP000694018"/>
    </source>
</evidence>
<feature type="transmembrane region" description="Helical" evidence="1">
    <location>
        <begin position="7"/>
        <end position="28"/>
    </location>
</feature>
<dbReference type="KEGG" id="sshi:J5U23_02860"/>
<evidence type="ECO:0000313" key="2">
    <source>
        <dbReference type="EMBL" id="QXJ29973.1"/>
    </source>
</evidence>
<keyword evidence="1" id="KW-0472">Membrane</keyword>
<keyword evidence="1" id="KW-1133">Transmembrane helix</keyword>
<gene>
    <name evidence="2" type="ORF">J5U23_02860</name>
</gene>
<dbReference type="AlphaFoldDB" id="A0A8F5BR89"/>
<sequence>MTKSIGIGTILIIISIIIIGSVATIFYLENVDVNITVNPLYWRIYSNNYEVIAFSITAINNAPLTQTLNITLLSLYLVPGSNGVLKPIANSTTITVKPHSSSTTIIYIGFSSPTLLPEMEKFTVLVHGLYGYSKQFGNVNTIYTTDLTRSMAVFMGINQNQFPFLSIVGSFTPTANFNYSYNIVYYQYNYTSNASFLLTKFTISPLGNQYLQPRTYNVTFSYLDHINSFLINIPRGTPVYFYLPVPMADFNMTVILQGQGVKYQGYFTVTLG</sequence>
<name>A0A8F5BR89_SACSH</name>
<dbReference type="GeneID" id="65564336"/>
<accession>A0A8F5BR89</accession>
<protein>
    <submittedName>
        <fullName evidence="2">Uncharacterized protein</fullName>
    </submittedName>
</protein>
<organism evidence="2 3">
    <name type="scientific">Saccharolobus shibatae (strain ATCC 51178 / DSM 5389 / JCM 8931 / NBRC 15437 / B12)</name>
    <name type="common">Sulfolobus shibatae</name>
    <dbReference type="NCBI Taxonomy" id="523848"/>
    <lineage>
        <taxon>Archaea</taxon>
        <taxon>Thermoproteota</taxon>
        <taxon>Thermoprotei</taxon>
        <taxon>Sulfolobales</taxon>
        <taxon>Sulfolobaceae</taxon>
        <taxon>Saccharolobus</taxon>
    </lineage>
</organism>
<proteinExistence type="predicted"/>
<dbReference type="RefSeq" id="WP_218266443.1">
    <property type="nucleotide sequence ID" value="NZ_CP077717.1"/>
</dbReference>
<keyword evidence="1" id="KW-0812">Transmembrane</keyword>
<dbReference type="EMBL" id="CP077717">
    <property type="protein sequence ID" value="QXJ29973.1"/>
    <property type="molecule type" value="Genomic_DNA"/>
</dbReference>
<dbReference type="OrthoDB" id="36709at2157"/>
<reference evidence="2" key="1">
    <citation type="journal article" date="2021" name="Environ. Microbiol.">
        <title>New insights into the diversity and evolution of the archaeal mobilome from three complete genomes of Saccharolobus shibatae.</title>
        <authorList>
            <person name="Medvedeva S."/>
            <person name="Brandt D."/>
            <person name="Cvirkaite-Krupovic V."/>
            <person name="Liu Y."/>
            <person name="Severinov K."/>
            <person name="Ishino S."/>
            <person name="Ishino Y."/>
            <person name="Prangishvili D."/>
            <person name="Kalinowski J."/>
            <person name="Krupovic M."/>
        </authorList>
    </citation>
    <scope>NUCLEOTIDE SEQUENCE</scope>
    <source>
        <strain evidence="2">B12</strain>
    </source>
</reference>
<dbReference type="Proteomes" id="UP000694018">
    <property type="component" value="Chromosome"/>
</dbReference>
<evidence type="ECO:0000256" key="1">
    <source>
        <dbReference type="SAM" id="Phobius"/>
    </source>
</evidence>